<feature type="domain" description="TIR" evidence="1">
    <location>
        <begin position="2"/>
        <end position="120"/>
    </location>
</feature>
<dbReference type="InterPro" id="IPR000157">
    <property type="entry name" value="TIR_dom"/>
</dbReference>
<dbReference type="EMBL" id="LPWA01000109">
    <property type="protein sequence ID" value="KUM26032.1"/>
    <property type="molecule type" value="Genomic_DNA"/>
</dbReference>
<dbReference type="Gene3D" id="3.40.50.10140">
    <property type="entry name" value="Toll/interleukin-1 receptor homology (TIR) domain"/>
    <property type="match status" value="1"/>
</dbReference>
<sequence length="259" mass="28513">MIFLSHNHADKPVIEPVALRLREIFGQDKVFYDSWSIQPGDGIIDKMNEGLTSPKFIFFFVSEKSLQSNMVKLEWQNALYKATKGECKIVPVRVDGSTMPPVLLQNVYIDMFANGIEAAIVQIVNVIQGNNTFTPQHMGFSNLTYSFSGDPSVAVDIVISASHLMEPNPSFLVFIDNEEGEAKIEVNGGVPFRGGFNKGITLDNGVVLNAFAIAPLGGAITPKMPMKLKLAPQQGKPVAFRGIFHQASYEEWKAIPPKN</sequence>
<dbReference type="Pfam" id="PF13676">
    <property type="entry name" value="TIR_2"/>
    <property type="match status" value="1"/>
</dbReference>
<gene>
    <name evidence="2" type="ORF">AU467_03215</name>
</gene>
<evidence type="ECO:0000259" key="1">
    <source>
        <dbReference type="Pfam" id="PF13676"/>
    </source>
</evidence>
<dbReference type="InterPro" id="IPR035897">
    <property type="entry name" value="Toll_tir_struct_dom_sf"/>
</dbReference>
<dbReference type="GO" id="GO:0007165">
    <property type="term" value="P:signal transduction"/>
    <property type="evidence" value="ECO:0007669"/>
    <property type="project" value="InterPro"/>
</dbReference>
<proteinExistence type="predicted"/>
<protein>
    <recommendedName>
        <fullName evidence="1">TIR domain-containing protein</fullName>
    </recommendedName>
</protein>
<accession>A0A117N351</accession>
<dbReference type="OrthoDB" id="4774809at2"/>
<evidence type="ECO:0000313" key="2">
    <source>
        <dbReference type="EMBL" id="KUM26032.1"/>
    </source>
</evidence>
<name>A0A117N351_RHILI</name>
<comment type="caution">
    <text evidence="2">The sequence shown here is derived from an EMBL/GenBank/DDBJ whole genome shotgun (WGS) entry which is preliminary data.</text>
</comment>
<organism evidence="2 3">
    <name type="scientific">Rhizobium loti</name>
    <name type="common">Mesorhizobium loti</name>
    <dbReference type="NCBI Taxonomy" id="381"/>
    <lineage>
        <taxon>Bacteria</taxon>
        <taxon>Pseudomonadati</taxon>
        <taxon>Pseudomonadota</taxon>
        <taxon>Alphaproteobacteria</taxon>
        <taxon>Hyphomicrobiales</taxon>
        <taxon>Phyllobacteriaceae</taxon>
        <taxon>Mesorhizobium</taxon>
    </lineage>
</organism>
<dbReference type="SUPFAM" id="SSF52200">
    <property type="entry name" value="Toll/Interleukin receptor TIR domain"/>
    <property type="match status" value="1"/>
</dbReference>
<evidence type="ECO:0000313" key="3">
    <source>
        <dbReference type="Proteomes" id="UP000053176"/>
    </source>
</evidence>
<reference evidence="2 3" key="1">
    <citation type="submission" date="2015-12" db="EMBL/GenBank/DDBJ databases">
        <title>Draft genome sequence of Mesorhizobium sp. UFLA 01-765, a multitolerant efficient symbiont and plant-growth promoting strain isolated from Zn-mining soil using Leucaena leucocephala as a trap plant.</title>
        <authorList>
            <person name="Rangel W.M."/>
            <person name="Thijs S."/>
            <person name="Longatti S.M."/>
            <person name="Moreira F.M."/>
            <person name="Weyens N."/>
            <person name="Vangronsveld J."/>
            <person name="Van Hamme J.D."/>
            <person name="Bottos E.M."/>
            <person name="Rineau F."/>
        </authorList>
    </citation>
    <scope>NUCLEOTIDE SEQUENCE [LARGE SCALE GENOMIC DNA]</scope>
    <source>
        <strain evidence="2 3">UFLA 01-765</strain>
    </source>
</reference>
<dbReference type="Proteomes" id="UP000053176">
    <property type="component" value="Unassembled WGS sequence"/>
</dbReference>
<dbReference type="AlphaFoldDB" id="A0A117N351"/>